<evidence type="ECO:0000313" key="4">
    <source>
        <dbReference type="Proteomes" id="UP001642484"/>
    </source>
</evidence>
<gene>
    <name evidence="2" type="ORF">CCMP2556_LOCUS347</name>
    <name evidence="3" type="ORF">CCMP2556_LOCUS348</name>
</gene>
<comment type="caution">
    <text evidence="3">The sequence shown here is derived from an EMBL/GenBank/DDBJ whole genome shotgun (WGS) entry which is preliminary data.</text>
</comment>
<sequence>MAQSVAAILSLHRFMASGEENDDTQDADALEDYPEISIATVHAIRVGKVAWYPTTQVVQGQTFFKVSKHDSVLTKLTTGRRANRHKGKSNNVISQKRIWHDLYVARREACNEAFAQVQRQAMESAGEVVAADHKFRAAHDGDQFFVKGGAVELQLGNSRVLTTFAVKGPLFFRLDLETVKQVLEAIRNSPDAEIASPKRKRRRRKKGSSMTPQRKRRSSEGLEEPNAVMDDHVKRLAGREDLTCTPENASEFVTLISKGPWSDDHKNKLGKWIHEVLMNSSPGSRKGAKRENQSIESFANYFSEKDVKCLSDKDAPLAVKLDCIARRMKSVGLILPKEHVWGRILQAAQVAGLDVADSTASVEYKRQLKSMLAKMSKGITITKAVFPVDPCELECFAESYGDEDQPVRLDEDSVIQQDVSLRGSKREVKQRKLSGPMNPKALPMVEFQQDAQPAMQNMMMMLMQQMNQMMWHSGSNPDARGSGVGLGNFRPAAAPKVKMLMPDPATHASSAHAAAPAAAPLQAIEDKQPGPQSSTKENGHEGEMSPNKAMLEVNQPEAAVLLETTPKIPGPMKRPAGKAVPTPKPKAQGAKGKGGSKPSGKGRSKAVKQHQIIKCKGGWSMEIRVRESGQKDKHFRSPSGQMFRIQAEAVAAGFPGR</sequence>
<evidence type="ECO:0000313" key="2">
    <source>
        <dbReference type="EMBL" id="CAK8985972.1"/>
    </source>
</evidence>
<evidence type="ECO:0000313" key="3">
    <source>
        <dbReference type="EMBL" id="CAK8985976.1"/>
    </source>
</evidence>
<feature type="region of interest" description="Disordered" evidence="1">
    <location>
        <begin position="525"/>
        <end position="544"/>
    </location>
</feature>
<feature type="compositionally biased region" description="Basic residues" evidence="1">
    <location>
        <begin position="600"/>
        <end position="611"/>
    </location>
</feature>
<dbReference type="EMBL" id="CAXAMN010000036">
    <property type="protein sequence ID" value="CAK8985976.1"/>
    <property type="molecule type" value="Genomic_DNA"/>
</dbReference>
<organism evidence="3 4">
    <name type="scientific">Durusdinium trenchii</name>
    <dbReference type="NCBI Taxonomy" id="1381693"/>
    <lineage>
        <taxon>Eukaryota</taxon>
        <taxon>Sar</taxon>
        <taxon>Alveolata</taxon>
        <taxon>Dinophyceae</taxon>
        <taxon>Suessiales</taxon>
        <taxon>Symbiodiniaceae</taxon>
        <taxon>Durusdinium</taxon>
    </lineage>
</organism>
<feature type="region of interest" description="Disordered" evidence="1">
    <location>
        <begin position="193"/>
        <end position="229"/>
    </location>
</feature>
<feature type="region of interest" description="Disordered" evidence="1">
    <location>
        <begin position="566"/>
        <end position="611"/>
    </location>
</feature>
<feature type="compositionally biased region" description="Basic residues" evidence="1">
    <location>
        <begin position="197"/>
        <end position="217"/>
    </location>
</feature>
<name>A0ABP0H6Y7_9DINO</name>
<evidence type="ECO:0000256" key="1">
    <source>
        <dbReference type="SAM" id="MobiDB-lite"/>
    </source>
</evidence>
<reference evidence="3 4" key="1">
    <citation type="submission" date="2024-02" db="EMBL/GenBank/DDBJ databases">
        <authorList>
            <person name="Chen Y."/>
            <person name="Shah S."/>
            <person name="Dougan E. K."/>
            <person name="Thang M."/>
            <person name="Chan C."/>
        </authorList>
    </citation>
    <scope>NUCLEOTIDE SEQUENCE [LARGE SCALE GENOMIC DNA]</scope>
</reference>
<keyword evidence="4" id="KW-1185">Reference proteome</keyword>
<protein>
    <submittedName>
        <fullName evidence="3">Uncharacterized protein</fullName>
    </submittedName>
</protein>
<dbReference type="EMBL" id="CAXAMN010000035">
    <property type="protein sequence ID" value="CAK8985972.1"/>
    <property type="molecule type" value="Genomic_DNA"/>
</dbReference>
<dbReference type="Proteomes" id="UP001642484">
    <property type="component" value="Unassembled WGS sequence"/>
</dbReference>
<accession>A0ABP0H6Y7</accession>
<proteinExistence type="predicted"/>